<reference evidence="1" key="2">
    <citation type="submission" date="2025-03" db="EMBL/GenBank/DDBJ databases">
        <authorList>
            <consortium name="ELIXIR-Norway"/>
            <consortium name="Elixir Norway"/>
        </authorList>
    </citation>
    <scope>NUCLEOTIDE SEQUENCE</scope>
</reference>
<organism evidence="1 2">
    <name type="scientific">Rangifer tarandus platyrhynchus</name>
    <name type="common">Svalbard reindeer</name>
    <dbReference type="NCBI Taxonomy" id="3082113"/>
    <lineage>
        <taxon>Eukaryota</taxon>
        <taxon>Metazoa</taxon>
        <taxon>Chordata</taxon>
        <taxon>Craniata</taxon>
        <taxon>Vertebrata</taxon>
        <taxon>Euteleostomi</taxon>
        <taxon>Mammalia</taxon>
        <taxon>Eutheria</taxon>
        <taxon>Laurasiatheria</taxon>
        <taxon>Artiodactyla</taxon>
        <taxon>Ruminantia</taxon>
        <taxon>Pecora</taxon>
        <taxon>Cervidae</taxon>
        <taxon>Odocoileinae</taxon>
        <taxon>Rangifer</taxon>
    </lineage>
</organism>
<evidence type="ECO:0000313" key="1">
    <source>
        <dbReference type="EMBL" id="CAN0511567.1"/>
    </source>
</evidence>
<protein>
    <submittedName>
        <fullName evidence="1">Uncharacterized protein</fullName>
    </submittedName>
</protein>
<gene>
    <name evidence="1" type="ORF">MRATA1EN22A_LOCUS23096</name>
</gene>
<reference evidence="1" key="1">
    <citation type="submission" date="2023-05" db="EMBL/GenBank/DDBJ databases">
        <authorList>
            <consortium name="ELIXIR-Norway"/>
        </authorList>
    </citation>
    <scope>NUCLEOTIDE SEQUENCE</scope>
</reference>
<dbReference type="Proteomes" id="UP001162501">
    <property type="component" value="Chromosome 4"/>
</dbReference>
<sequence>MPLFESPAWTCLAVQWLRLHGSIAGGMGLIPDRGTEILNAVECGDPKNVLPKNVAFGRVTLSLRLGREDDVILILINEGFRCIHERSLLPYPDTSLALTQQVPRCSQ</sequence>
<dbReference type="EMBL" id="OX596088">
    <property type="protein sequence ID" value="CAN0511567.1"/>
    <property type="molecule type" value="Genomic_DNA"/>
</dbReference>
<evidence type="ECO:0000313" key="2">
    <source>
        <dbReference type="Proteomes" id="UP001162501"/>
    </source>
</evidence>
<accession>A0AC59ZUD5</accession>
<name>A0AC59ZUD5_RANTA</name>
<proteinExistence type="predicted"/>